<dbReference type="InterPro" id="IPR038454">
    <property type="entry name" value="DnaA_N_sf"/>
</dbReference>
<evidence type="ECO:0000256" key="8">
    <source>
        <dbReference type="ARBA" id="ARBA00022833"/>
    </source>
</evidence>
<evidence type="ECO:0000256" key="7">
    <source>
        <dbReference type="ARBA" id="ARBA00022741"/>
    </source>
</evidence>
<evidence type="ECO:0000256" key="5">
    <source>
        <dbReference type="ARBA" id="ARBA00022705"/>
    </source>
</evidence>
<dbReference type="InterPro" id="IPR012763">
    <property type="entry name" value="DNA_pol_III_sug/sutau_N"/>
</dbReference>
<evidence type="ECO:0000313" key="14">
    <source>
        <dbReference type="EMBL" id="OEF99643.1"/>
    </source>
</evidence>
<evidence type="ECO:0000256" key="2">
    <source>
        <dbReference type="ARBA" id="ARBA00012417"/>
    </source>
</evidence>
<dbReference type="STRING" id="337097.BHF71_08125"/>
<keyword evidence="8" id="KW-0862">Zinc</keyword>
<dbReference type="Pfam" id="PF12169">
    <property type="entry name" value="DNA_pol3_gamma3"/>
    <property type="match status" value="1"/>
</dbReference>
<keyword evidence="10" id="KW-0239">DNA-directed DNA polymerase</keyword>
<keyword evidence="7" id="KW-0547">Nucleotide-binding</keyword>
<accession>A0A1D2YVF9</accession>
<evidence type="ECO:0000256" key="3">
    <source>
        <dbReference type="ARBA" id="ARBA00022679"/>
    </source>
</evidence>
<dbReference type="GO" id="GO:0006261">
    <property type="term" value="P:DNA-templated DNA replication"/>
    <property type="evidence" value="ECO:0007669"/>
    <property type="project" value="TreeGrafter"/>
</dbReference>
<organism evidence="14 15">
    <name type="scientific">Vulcanibacillus modesticaldus</name>
    <dbReference type="NCBI Taxonomy" id="337097"/>
    <lineage>
        <taxon>Bacteria</taxon>
        <taxon>Bacillati</taxon>
        <taxon>Bacillota</taxon>
        <taxon>Bacilli</taxon>
        <taxon>Bacillales</taxon>
        <taxon>Bacillaceae</taxon>
        <taxon>Vulcanibacillus</taxon>
    </lineage>
</organism>
<dbReference type="RefSeq" id="WP_069656498.1">
    <property type="nucleotide sequence ID" value="NZ_MIJF01000017.1"/>
</dbReference>
<dbReference type="OrthoDB" id="9810148at2"/>
<dbReference type="PANTHER" id="PTHR11669:SF0">
    <property type="entry name" value="PROTEIN STICHEL-LIKE 2"/>
    <property type="match status" value="1"/>
</dbReference>
<keyword evidence="12" id="KW-0175">Coiled coil</keyword>
<comment type="similarity">
    <text evidence="1">Belongs to the DnaX/STICHEL family.</text>
</comment>
<dbReference type="PRINTS" id="PR00300">
    <property type="entry name" value="CLPPROTEASEA"/>
</dbReference>
<dbReference type="Gene3D" id="1.10.8.60">
    <property type="match status" value="1"/>
</dbReference>
<keyword evidence="5" id="KW-0235">DNA replication</keyword>
<dbReference type="InterPro" id="IPR022754">
    <property type="entry name" value="DNA_pol_III_gamma-3"/>
</dbReference>
<reference evidence="14 15" key="1">
    <citation type="submission" date="2016-09" db="EMBL/GenBank/DDBJ databases">
        <title>Draft genome sequence for the type strain of Vulcanibacillus modesticaldus BR, a strictly anaerobic, moderately thermophilic, and nitrate-reducing bacterium from deep sea-hydrothermal vents of the Mid-Atlantic Ridge.</title>
        <authorList>
            <person name="Abin C.A."/>
            <person name="Hollibaugh J.T."/>
        </authorList>
    </citation>
    <scope>NUCLEOTIDE SEQUENCE [LARGE SCALE GENOMIC DNA]</scope>
    <source>
        <strain evidence="14 15">BR</strain>
    </source>
</reference>
<dbReference type="SUPFAM" id="SSF48019">
    <property type="entry name" value="post-AAA+ oligomerization domain-like"/>
    <property type="match status" value="1"/>
</dbReference>
<dbReference type="EMBL" id="MIJF01000017">
    <property type="protein sequence ID" value="OEF99643.1"/>
    <property type="molecule type" value="Genomic_DNA"/>
</dbReference>
<keyword evidence="15" id="KW-1185">Reference proteome</keyword>
<proteinExistence type="inferred from homology"/>
<dbReference type="Pfam" id="PF22608">
    <property type="entry name" value="DNAX_ATPase_lid"/>
    <property type="match status" value="1"/>
</dbReference>
<name>A0A1D2YVF9_9BACI</name>
<dbReference type="InterPro" id="IPR001270">
    <property type="entry name" value="ClpA/B"/>
</dbReference>
<evidence type="ECO:0000256" key="4">
    <source>
        <dbReference type="ARBA" id="ARBA00022695"/>
    </source>
</evidence>
<dbReference type="GO" id="GO:0046872">
    <property type="term" value="F:metal ion binding"/>
    <property type="evidence" value="ECO:0007669"/>
    <property type="project" value="UniProtKB-KW"/>
</dbReference>
<feature type="coiled-coil region" evidence="12">
    <location>
        <begin position="375"/>
        <end position="402"/>
    </location>
</feature>
<protein>
    <recommendedName>
        <fullName evidence="2">DNA-directed DNA polymerase</fullName>
        <ecNumber evidence="2">2.7.7.7</ecNumber>
    </recommendedName>
</protein>
<dbReference type="Gene3D" id="3.40.50.300">
    <property type="entry name" value="P-loop containing nucleotide triphosphate hydrolases"/>
    <property type="match status" value="1"/>
</dbReference>
<dbReference type="InterPro" id="IPR045085">
    <property type="entry name" value="HLD_clamp_pol_III_gamma_tau"/>
</dbReference>
<dbReference type="FunFam" id="3.40.50.300:FF:000014">
    <property type="entry name" value="DNA polymerase III subunit gamma/tau"/>
    <property type="match status" value="1"/>
</dbReference>
<comment type="catalytic activity">
    <reaction evidence="11">
        <text>DNA(n) + a 2'-deoxyribonucleoside 5'-triphosphate = DNA(n+1) + diphosphate</text>
        <dbReference type="Rhea" id="RHEA:22508"/>
        <dbReference type="Rhea" id="RHEA-COMP:17339"/>
        <dbReference type="Rhea" id="RHEA-COMP:17340"/>
        <dbReference type="ChEBI" id="CHEBI:33019"/>
        <dbReference type="ChEBI" id="CHEBI:61560"/>
        <dbReference type="ChEBI" id="CHEBI:173112"/>
        <dbReference type="EC" id="2.7.7.7"/>
    </reaction>
</comment>
<dbReference type="FunFam" id="1.10.8.60:FF:000013">
    <property type="entry name" value="DNA polymerase III subunit gamma/tau"/>
    <property type="match status" value="1"/>
</dbReference>
<evidence type="ECO:0000256" key="11">
    <source>
        <dbReference type="ARBA" id="ARBA00049244"/>
    </source>
</evidence>
<evidence type="ECO:0000256" key="1">
    <source>
        <dbReference type="ARBA" id="ARBA00006360"/>
    </source>
</evidence>
<dbReference type="InterPro" id="IPR008921">
    <property type="entry name" value="DNA_pol3_clamp-load_cplx_C"/>
</dbReference>
<dbReference type="NCBIfam" id="TIGR02397">
    <property type="entry name" value="dnaX_nterm"/>
    <property type="match status" value="1"/>
</dbReference>
<evidence type="ECO:0000256" key="6">
    <source>
        <dbReference type="ARBA" id="ARBA00022723"/>
    </source>
</evidence>
<evidence type="ECO:0000256" key="9">
    <source>
        <dbReference type="ARBA" id="ARBA00022840"/>
    </source>
</evidence>
<dbReference type="InterPro" id="IPR050238">
    <property type="entry name" value="DNA_Rep/Repair_Clamp_Loader"/>
</dbReference>
<dbReference type="CDD" id="cd18137">
    <property type="entry name" value="HLD_clamp_pol_III_gamma_tau"/>
    <property type="match status" value="1"/>
</dbReference>
<comment type="caution">
    <text evidence="14">The sequence shown here is derived from an EMBL/GenBank/DDBJ whole genome shotgun (WGS) entry which is preliminary data.</text>
</comment>
<dbReference type="GO" id="GO:0009360">
    <property type="term" value="C:DNA polymerase III complex"/>
    <property type="evidence" value="ECO:0007669"/>
    <property type="project" value="InterPro"/>
</dbReference>
<evidence type="ECO:0000313" key="15">
    <source>
        <dbReference type="Proteomes" id="UP000243739"/>
    </source>
</evidence>
<keyword evidence="3" id="KW-0808">Transferase</keyword>
<feature type="domain" description="AAA+ ATPase" evidence="13">
    <location>
        <begin position="37"/>
        <end position="188"/>
    </location>
</feature>
<keyword evidence="6" id="KW-0479">Metal-binding</keyword>
<dbReference type="Gene3D" id="3.30.300.180">
    <property type="match status" value="1"/>
</dbReference>
<dbReference type="GO" id="GO:0003677">
    <property type="term" value="F:DNA binding"/>
    <property type="evidence" value="ECO:0007669"/>
    <property type="project" value="InterPro"/>
</dbReference>
<dbReference type="CDD" id="cd00009">
    <property type="entry name" value="AAA"/>
    <property type="match status" value="1"/>
</dbReference>
<dbReference type="AlphaFoldDB" id="A0A1D2YVF9"/>
<sequence length="560" mass="64178">MAYLALYRAWRPQTFKEVIGQEHITRTLKNALKENRFSHAYLFSGPRGTGKTSAAKIFAKAVNCELGPSEEPCNQCHVCKGITEGTVLDVVEIDAASNRGVEEIRDLRENVKFAPTEARFKVYIIDEVHMLTTEAFNALLKTLEEPPKHVIFILATTEPYKLPLTIISRCQRFDFRRISTDVMIKRLDQIVKSEGFIIEEKALSYIASHSEGGMRDALSLLDQVLSFSGDKVTFEDVLRITGRAPYQVFSEVAKAVKEQNTAQVLEIVSQLLQDGMESEKILEDLLYYYRDLLLFNSAPELQEIKEKLALDPELSTIAEIYSEEELYLVIELLNKYLNEVRNINQTRIVLELAIVKVVNSLTKDKNQQFASSEVVIELKKKIRELETKIEQLTYKEVKLQNIDNKQSVSSKVISANQVSTRLRKISSGFSKEKHQRLLKMWPNILKIIKQKKVTVHAWLIDGEPVGVTDDLIVIAFNNVMHRDTTNKPANRQLIEEVIYEQTGEKYHIFNVMQKDWKDFNSEKPKSSSKEKREINNAKEDDDFVAKAIELFGEDLVVIKD</sequence>
<dbReference type="EC" id="2.7.7.7" evidence="2"/>
<dbReference type="InterPro" id="IPR048448">
    <property type="entry name" value="DnaX-like_C"/>
</dbReference>
<dbReference type="InterPro" id="IPR003593">
    <property type="entry name" value="AAA+_ATPase"/>
</dbReference>
<keyword evidence="4" id="KW-0548">Nucleotidyltransferase</keyword>
<dbReference type="Gene3D" id="1.20.272.10">
    <property type="match status" value="1"/>
</dbReference>
<evidence type="ECO:0000256" key="10">
    <source>
        <dbReference type="ARBA" id="ARBA00022932"/>
    </source>
</evidence>
<dbReference type="GO" id="GO:0003887">
    <property type="term" value="F:DNA-directed DNA polymerase activity"/>
    <property type="evidence" value="ECO:0007669"/>
    <property type="project" value="UniProtKB-KW"/>
</dbReference>
<dbReference type="InterPro" id="IPR027417">
    <property type="entry name" value="P-loop_NTPase"/>
</dbReference>
<evidence type="ECO:0000259" key="13">
    <source>
        <dbReference type="SMART" id="SM00382"/>
    </source>
</evidence>
<dbReference type="Pfam" id="PF20964">
    <property type="entry name" value="DnaX_C"/>
    <property type="match status" value="1"/>
</dbReference>
<dbReference type="Proteomes" id="UP000243739">
    <property type="component" value="Unassembled WGS sequence"/>
</dbReference>
<gene>
    <name evidence="14" type="ORF">BHF71_08125</name>
</gene>
<dbReference type="SMART" id="SM00382">
    <property type="entry name" value="AAA"/>
    <property type="match status" value="1"/>
</dbReference>
<dbReference type="PANTHER" id="PTHR11669">
    <property type="entry name" value="REPLICATION FACTOR C / DNA POLYMERASE III GAMMA-TAU SUBUNIT"/>
    <property type="match status" value="1"/>
</dbReference>
<dbReference type="NCBIfam" id="NF004046">
    <property type="entry name" value="PRK05563.1"/>
    <property type="match status" value="1"/>
</dbReference>
<dbReference type="SUPFAM" id="SSF52540">
    <property type="entry name" value="P-loop containing nucleoside triphosphate hydrolases"/>
    <property type="match status" value="1"/>
</dbReference>
<dbReference type="Pfam" id="PF13177">
    <property type="entry name" value="DNA_pol3_delta2"/>
    <property type="match status" value="1"/>
</dbReference>
<evidence type="ECO:0000256" key="12">
    <source>
        <dbReference type="SAM" id="Coils"/>
    </source>
</evidence>
<dbReference type="GO" id="GO:0005524">
    <property type="term" value="F:ATP binding"/>
    <property type="evidence" value="ECO:0007669"/>
    <property type="project" value="UniProtKB-KW"/>
</dbReference>
<keyword evidence="9" id="KW-0067">ATP-binding</keyword>